<dbReference type="InterPro" id="IPR007051">
    <property type="entry name" value="CHORD_dom"/>
</dbReference>
<dbReference type="SUPFAM" id="SSF49764">
    <property type="entry name" value="HSP20-like chaperones"/>
    <property type="match status" value="1"/>
</dbReference>
<evidence type="ECO:0000313" key="7">
    <source>
        <dbReference type="EMBL" id="KIV88869.1"/>
    </source>
</evidence>
<dbReference type="Pfam" id="PF04969">
    <property type="entry name" value="CS"/>
    <property type="match status" value="1"/>
</dbReference>
<dbReference type="GeneID" id="27326347"/>
<proteinExistence type="predicted"/>
<feature type="compositionally biased region" description="Acidic residues" evidence="4">
    <location>
        <begin position="110"/>
        <end position="119"/>
    </location>
</feature>
<feature type="domain" description="CS" evidence="5">
    <location>
        <begin position="210"/>
        <end position="301"/>
    </location>
</feature>
<evidence type="ECO:0000256" key="1">
    <source>
        <dbReference type="ARBA" id="ARBA00022723"/>
    </source>
</evidence>
<dbReference type="InterPro" id="IPR007052">
    <property type="entry name" value="CS_dom"/>
</dbReference>
<keyword evidence="3" id="KW-0862">Zinc</keyword>
<dbReference type="RefSeq" id="XP_016220443.1">
    <property type="nucleotide sequence ID" value="XM_016373532.1"/>
</dbReference>
<keyword evidence="8" id="KW-1185">Reference proteome</keyword>
<dbReference type="STRING" id="212818.A0A0D1Z4L6"/>
<dbReference type="InterPro" id="IPR008978">
    <property type="entry name" value="HSP20-like_chaperone"/>
</dbReference>
<evidence type="ECO:0000259" key="5">
    <source>
        <dbReference type="PROSITE" id="PS51203"/>
    </source>
</evidence>
<accession>A0A0D1Z4L6</accession>
<protein>
    <submittedName>
        <fullName evidence="7">Uncharacterized protein</fullName>
    </submittedName>
</protein>
<dbReference type="VEuPathDB" id="FungiDB:PV10_08502"/>
<dbReference type="Gene3D" id="2.60.40.790">
    <property type="match status" value="1"/>
</dbReference>
<dbReference type="GO" id="GO:0046872">
    <property type="term" value="F:metal ion binding"/>
    <property type="evidence" value="ECO:0007669"/>
    <property type="project" value="UniProtKB-KW"/>
</dbReference>
<feature type="region of interest" description="Disordered" evidence="4">
    <location>
        <begin position="72"/>
        <end position="124"/>
    </location>
</feature>
<feature type="domain" description="CHORD" evidence="6">
    <location>
        <begin position="127"/>
        <end position="188"/>
    </location>
</feature>
<evidence type="ECO:0000256" key="3">
    <source>
        <dbReference type="ARBA" id="ARBA00022833"/>
    </source>
</evidence>
<feature type="domain" description="CHORD" evidence="6">
    <location>
        <begin position="5"/>
        <end position="61"/>
    </location>
</feature>
<dbReference type="Pfam" id="PF04968">
    <property type="entry name" value="CHORD"/>
    <property type="match status" value="2"/>
</dbReference>
<dbReference type="PANTHER" id="PTHR46983">
    <property type="entry name" value="CYSTEINE AND HISTIDINE-RICH DOMAIN-CONTAINING PROTEIN 1"/>
    <property type="match status" value="1"/>
</dbReference>
<feature type="region of interest" description="Disordered" evidence="4">
    <location>
        <begin position="295"/>
        <end position="319"/>
    </location>
</feature>
<evidence type="ECO:0000256" key="2">
    <source>
        <dbReference type="ARBA" id="ARBA00022737"/>
    </source>
</evidence>
<dbReference type="HOGENOM" id="CLU_040079_1_1_1"/>
<dbReference type="InterPro" id="IPR039790">
    <property type="entry name" value="CHRD1"/>
</dbReference>
<dbReference type="PROSITE" id="PS51203">
    <property type="entry name" value="CS"/>
    <property type="match status" value="1"/>
</dbReference>
<organism evidence="7 8">
    <name type="scientific">Exophiala mesophila</name>
    <name type="common">Black yeast-like fungus</name>
    <dbReference type="NCBI Taxonomy" id="212818"/>
    <lineage>
        <taxon>Eukaryota</taxon>
        <taxon>Fungi</taxon>
        <taxon>Dikarya</taxon>
        <taxon>Ascomycota</taxon>
        <taxon>Pezizomycotina</taxon>
        <taxon>Eurotiomycetes</taxon>
        <taxon>Chaetothyriomycetidae</taxon>
        <taxon>Chaetothyriales</taxon>
        <taxon>Herpotrichiellaceae</taxon>
        <taxon>Exophiala</taxon>
    </lineage>
</organism>
<dbReference type="OMA" id="KGYTCCK"/>
<keyword evidence="2" id="KW-0677">Repeat</keyword>
<reference evidence="7 8" key="1">
    <citation type="submission" date="2015-01" db="EMBL/GenBank/DDBJ databases">
        <title>The Genome Sequence of Exophiala mesophila CBS40295.</title>
        <authorList>
            <consortium name="The Broad Institute Genomics Platform"/>
            <person name="Cuomo C."/>
            <person name="de Hoog S."/>
            <person name="Gorbushina A."/>
            <person name="Stielow B."/>
            <person name="Teixiera M."/>
            <person name="Abouelleil A."/>
            <person name="Chapman S.B."/>
            <person name="Priest M."/>
            <person name="Young S.K."/>
            <person name="Wortman J."/>
            <person name="Nusbaum C."/>
            <person name="Birren B."/>
        </authorList>
    </citation>
    <scope>NUCLEOTIDE SEQUENCE [LARGE SCALE GENOMIC DNA]</scope>
    <source>
        <strain evidence="7 8">CBS 40295</strain>
    </source>
</reference>
<dbReference type="Gene3D" id="4.10.1130.20">
    <property type="match status" value="2"/>
</dbReference>
<dbReference type="CDD" id="cd06466">
    <property type="entry name" value="p23_CS_SGT1_like"/>
    <property type="match status" value="1"/>
</dbReference>
<dbReference type="Proteomes" id="UP000054302">
    <property type="component" value="Unassembled WGS sequence"/>
</dbReference>
<feature type="compositionally biased region" description="Low complexity" evidence="4">
    <location>
        <begin position="92"/>
        <end position="107"/>
    </location>
</feature>
<dbReference type="PROSITE" id="PS51401">
    <property type="entry name" value="CHORD"/>
    <property type="match status" value="2"/>
</dbReference>
<evidence type="ECO:0000256" key="4">
    <source>
        <dbReference type="SAM" id="MobiDB-lite"/>
    </source>
</evidence>
<name>A0A0D1Z4L6_EXOME</name>
<dbReference type="PANTHER" id="PTHR46983:SF3">
    <property type="entry name" value="CHPADIPLOID STATE MAINTENANCE PROTEIN CHPA"/>
    <property type="match status" value="1"/>
</dbReference>
<keyword evidence="1" id="KW-0479">Metal-binding</keyword>
<evidence type="ECO:0000259" key="6">
    <source>
        <dbReference type="PROSITE" id="PS51401"/>
    </source>
</evidence>
<gene>
    <name evidence="7" type="ORF">PV10_08502</name>
</gene>
<dbReference type="AlphaFoldDB" id="A0A0D1Z4L6"/>
<dbReference type="OrthoDB" id="1898560at2759"/>
<evidence type="ECO:0000313" key="8">
    <source>
        <dbReference type="Proteomes" id="UP000054302"/>
    </source>
</evidence>
<dbReference type="EMBL" id="KN847525">
    <property type="protein sequence ID" value="KIV88869.1"/>
    <property type="molecule type" value="Genomic_DNA"/>
</dbReference>
<sequence>MAQKCVHKGCGKVFTDPEEECVYHPGPPEFHEGQKGWTCCKPRVLTFDEFLAIPPCTTGKHSTVDDAPVATTQKPAVDEAPVPVTKPIKPETVAAQPQAVPTPATKPEAPPDESDDPDAEIPAHANCKRRACGKSRDSGIARDDEECIYHPGVPIFHEGSKGWTCCKRRVLEFDEFMKIEGCKTRKRHCYVGKKKKPAVDGAPADQEDKLLTVRNDFYQTPTSVIVSFYLKKIDKQRATVDFAQDGQTIDLDLPTSDGKRFTQTVPLFAPIDSEKSSFKIMGTKLEMILLKKDGSSWPTLRNDEQPTGERIQLGKAGRA</sequence>